<feature type="region of interest" description="Disordered" evidence="2">
    <location>
        <begin position="36"/>
        <end position="59"/>
    </location>
</feature>
<organism evidence="3 4">
    <name type="scientific">Candidatus Uhrbacteria bacterium GW2011_GWC2_41_11</name>
    <dbReference type="NCBI Taxonomy" id="1618985"/>
    <lineage>
        <taxon>Bacteria</taxon>
        <taxon>Candidatus Uhriibacteriota</taxon>
    </lineage>
</organism>
<protein>
    <submittedName>
        <fullName evidence="3">Uncharacterized protein</fullName>
    </submittedName>
</protein>
<dbReference type="Proteomes" id="UP000034616">
    <property type="component" value="Unassembled WGS sequence"/>
</dbReference>
<comment type="caution">
    <text evidence="3">The sequence shown here is derived from an EMBL/GenBank/DDBJ whole genome shotgun (WGS) entry which is preliminary data.</text>
</comment>
<gene>
    <name evidence="3" type="ORF">UU35_C0001G0004</name>
</gene>
<evidence type="ECO:0000256" key="1">
    <source>
        <dbReference type="SAM" id="Coils"/>
    </source>
</evidence>
<sequence>MREVGHGFNPEPAQRFQSLESSGRRLIKKIETEAHDRTRERFFETQTPDNRETKSQTQPIVIEEEKKPEEVRIKEHYVELTAPVEANIKKNTEFLKQKQSELKNIKGIRGFFQRKEKRILQQVISQTEEKIRKDQSMLERLQRPFFENNEFKEKRTEQEDAPKIHQLKMEIKTLEDKLREKKRNSDQIDSSFIQRERDRHSKTASLTFREIQNIREKVRGLNPDSDDAQKLVNKRTELEHRLTEETAGRDRTLTDLNRYRRDEQRKQESFLMTDLIEKRKKLAELQAK</sequence>
<evidence type="ECO:0000313" key="3">
    <source>
        <dbReference type="EMBL" id="KKR87723.1"/>
    </source>
</evidence>
<evidence type="ECO:0000313" key="4">
    <source>
        <dbReference type="Proteomes" id="UP000034616"/>
    </source>
</evidence>
<dbReference type="AlphaFoldDB" id="A0A0G0UFQ8"/>
<feature type="region of interest" description="Disordered" evidence="2">
    <location>
        <begin position="1"/>
        <end position="24"/>
    </location>
</feature>
<dbReference type="EMBL" id="LCAH01000001">
    <property type="protein sequence ID" value="KKR87723.1"/>
    <property type="molecule type" value="Genomic_DNA"/>
</dbReference>
<accession>A0A0G0UFQ8</accession>
<name>A0A0G0UFQ8_9BACT</name>
<proteinExistence type="predicted"/>
<evidence type="ECO:0000256" key="2">
    <source>
        <dbReference type="SAM" id="MobiDB-lite"/>
    </source>
</evidence>
<feature type="coiled-coil region" evidence="1">
    <location>
        <begin position="164"/>
        <end position="191"/>
    </location>
</feature>
<feature type="compositionally biased region" description="Basic and acidic residues" evidence="2">
    <location>
        <begin position="36"/>
        <end position="54"/>
    </location>
</feature>
<keyword evidence="1" id="KW-0175">Coiled coil</keyword>
<reference evidence="3 4" key="1">
    <citation type="journal article" date="2015" name="Nature">
        <title>rRNA introns, odd ribosomes, and small enigmatic genomes across a large radiation of phyla.</title>
        <authorList>
            <person name="Brown C.T."/>
            <person name="Hug L.A."/>
            <person name="Thomas B.C."/>
            <person name="Sharon I."/>
            <person name="Castelle C.J."/>
            <person name="Singh A."/>
            <person name="Wilkins M.J."/>
            <person name="Williams K.H."/>
            <person name="Banfield J.F."/>
        </authorList>
    </citation>
    <scope>NUCLEOTIDE SEQUENCE [LARGE SCALE GENOMIC DNA]</scope>
</reference>